<dbReference type="PANTHER" id="PTHR46599">
    <property type="entry name" value="PIGGYBAC TRANSPOSABLE ELEMENT-DERIVED PROTEIN 4"/>
    <property type="match status" value="1"/>
</dbReference>
<sequence length="240" mass="28014">MYLHKRKTNTCGTVRKNRKLMPTIEGKLKLGEREARCTDKLLAIHWKDRRDVYMLTSMNTNEMVDTKKIDRKTGKKYLKPQCVVSYNKNMGAIDKTDMLLSSTECVRRTLKWYKKLFFHIIEMSMLNAYSAYKTVTGKHISLADFQLTLVNEILQKYKSSVKTTPSKGKKIISTDSRLSERHFPDLIPQTSSKKQRRKCFVCSHKTEGKKRTDTLYQCNECNVGLCVVPCFKIYHTQQTF</sequence>
<dbReference type="InterPro" id="IPR032718">
    <property type="entry name" value="PGBD4_Znf_C"/>
</dbReference>
<organism evidence="3 4">
    <name type="scientific">Macrosiphum euphorbiae</name>
    <name type="common">potato aphid</name>
    <dbReference type="NCBI Taxonomy" id="13131"/>
    <lineage>
        <taxon>Eukaryota</taxon>
        <taxon>Metazoa</taxon>
        <taxon>Ecdysozoa</taxon>
        <taxon>Arthropoda</taxon>
        <taxon>Hexapoda</taxon>
        <taxon>Insecta</taxon>
        <taxon>Pterygota</taxon>
        <taxon>Neoptera</taxon>
        <taxon>Paraneoptera</taxon>
        <taxon>Hemiptera</taxon>
        <taxon>Sternorrhyncha</taxon>
        <taxon>Aphidomorpha</taxon>
        <taxon>Aphidoidea</taxon>
        <taxon>Aphididae</taxon>
        <taxon>Macrosiphini</taxon>
        <taxon>Macrosiphum</taxon>
    </lineage>
</organism>
<reference evidence="3 4" key="1">
    <citation type="submission" date="2023-01" db="EMBL/GenBank/DDBJ databases">
        <authorList>
            <person name="Whitehead M."/>
        </authorList>
    </citation>
    <scope>NUCLEOTIDE SEQUENCE [LARGE SCALE GENOMIC DNA]</scope>
</reference>
<evidence type="ECO:0000313" key="3">
    <source>
        <dbReference type="EMBL" id="CAI6356577.1"/>
    </source>
</evidence>
<feature type="domain" description="PiggyBac transposable element-derived protein" evidence="2">
    <location>
        <begin position="2"/>
        <end position="129"/>
    </location>
</feature>
<evidence type="ECO:0000259" key="1">
    <source>
        <dbReference type="Pfam" id="PF13842"/>
    </source>
</evidence>
<comment type="caution">
    <text evidence="3">The sequence shown here is derived from an EMBL/GenBank/DDBJ whole genome shotgun (WGS) entry which is preliminary data.</text>
</comment>
<dbReference type="EMBL" id="CARXXK010000002">
    <property type="protein sequence ID" value="CAI6356577.1"/>
    <property type="molecule type" value="Genomic_DNA"/>
</dbReference>
<dbReference type="PANTHER" id="PTHR46599:SF3">
    <property type="entry name" value="PIGGYBAC TRANSPOSABLE ELEMENT-DERIVED PROTEIN 4"/>
    <property type="match status" value="1"/>
</dbReference>
<dbReference type="AlphaFoldDB" id="A0AAV0WLR6"/>
<proteinExistence type="predicted"/>
<protein>
    <recommendedName>
        <fullName evidence="5">PiggyBac transposable element-derived protein 4</fullName>
    </recommendedName>
</protein>
<dbReference type="Proteomes" id="UP001160148">
    <property type="component" value="Unassembled WGS sequence"/>
</dbReference>
<gene>
    <name evidence="3" type="ORF">MEUPH1_LOCUS12297</name>
</gene>
<dbReference type="InterPro" id="IPR029526">
    <property type="entry name" value="PGBD"/>
</dbReference>
<evidence type="ECO:0000259" key="2">
    <source>
        <dbReference type="Pfam" id="PF13843"/>
    </source>
</evidence>
<keyword evidence="4" id="KW-1185">Reference proteome</keyword>
<accession>A0AAV0WLR6</accession>
<feature type="domain" description="PiggyBac transposable element-derived protein 4 C-terminal zinc-finger" evidence="1">
    <location>
        <begin position="189"/>
        <end position="235"/>
    </location>
</feature>
<dbReference type="Pfam" id="PF13843">
    <property type="entry name" value="DDE_Tnp_1_7"/>
    <property type="match status" value="1"/>
</dbReference>
<evidence type="ECO:0000313" key="4">
    <source>
        <dbReference type="Proteomes" id="UP001160148"/>
    </source>
</evidence>
<dbReference type="Pfam" id="PF13842">
    <property type="entry name" value="zf-Tnp_2"/>
    <property type="match status" value="1"/>
</dbReference>
<name>A0AAV0WLR6_9HEMI</name>
<evidence type="ECO:0008006" key="5">
    <source>
        <dbReference type="Google" id="ProtNLM"/>
    </source>
</evidence>